<dbReference type="GO" id="GO:0032259">
    <property type="term" value="P:methylation"/>
    <property type="evidence" value="ECO:0007669"/>
    <property type="project" value="UniProtKB-KW"/>
</dbReference>
<dbReference type="SUPFAM" id="SSF53335">
    <property type="entry name" value="S-adenosyl-L-methionine-dependent methyltransferases"/>
    <property type="match status" value="1"/>
</dbReference>
<dbReference type="OrthoDB" id="9777830at2"/>
<dbReference type="GO" id="GO:0008757">
    <property type="term" value="F:S-adenosylmethionine-dependent methyltransferase activity"/>
    <property type="evidence" value="ECO:0007669"/>
    <property type="project" value="InterPro"/>
</dbReference>
<dbReference type="EMBL" id="QXDF01000001">
    <property type="protein sequence ID" value="RIA56901.1"/>
    <property type="molecule type" value="Genomic_DNA"/>
</dbReference>
<protein>
    <submittedName>
        <fullName evidence="2">Phosphatidylethanolamine/phosphatidyl-N-methylethanolamine N-methyltransferase</fullName>
    </submittedName>
</protein>
<evidence type="ECO:0000313" key="3">
    <source>
        <dbReference type="Proteomes" id="UP000266273"/>
    </source>
</evidence>
<dbReference type="RefSeq" id="WP_119061651.1">
    <property type="nucleotide sequence ID" value="NZ_QXDF01000001.1"/>
</dbReference>
<reference evidence="2 3" key="1">
    <citation type="submission" date="2018-08" db="EMBL/GenBank/DDBJ databases">
        <title>Genomic Encyclopedia of Archaeal and Bacterial Type Strains, Phase II (KMG-II): from individual species to whole genera.</title>
        <authorList>
            <person name="Goeker M."/>
        </authorList>
    </citation>
    <scope>NUCLEOTIDE SEQUENCE [LARGE SCALE GENOMIC DNA]</scope>
    <source>
        <strain evidence="2 3">DSM 5002</strain>
    </source>
</reference>
<dbReference type="Proteomes" id="UP000266273">
    <property type="component" value="Unassembled WGS sequence"/>
</dbReference>
<accession>A0A397QF38</accession>
<name>A0A397QF38_9HYPH</name>
<dbReference type="CDD" id="cd02440">
    <property type="entry name" value="AdoMet_MTases"/>
    <property type="match status" value="1"/>
</dbReference>
<dbReference type="PANTHER" id="PTHR42912:SF80">
    <property type="entry name" value="METHYLTRANSFERASE DOMAIN-CONTAINING PROTEIN"/>
    <property type="match status" value="1"/>
</dbReference>
<dbReference type="Pfam" id="PF08241">
    <property type="entry name" value="Methyltransf_11"/>
    <property type="match status" value="1"/>
</dbReference>
<evidence type="ECO:0000313" key="2">
    <source>
        <dbReference type="EMBL" id="RIA56901.1"/>
    </source>
</evidence>
<comment type="caution">
    <text evidence="2">The sequence shown here is derived from an EMBL/GenBank/DDBJ whole genome shotgun (WGS) entry which is preliminary data.</text>
</comment>
<proteinExistence type="predicted"/>
<evidence type="ECO:0000259" key="1">
    <source>
        <dbReference type="Pfam" id="PF08241"/>
    </source>
</evidence>
<dbReference type="AlphaFoldDB" id="A0A397QF38"/>
<gene>
    <name evidence="2" type="ORF">BXY53_2015</name>
</gene>
<dbReference type="Gene3D" id="3.40.50.150">
    <property type="entry name" value="Vaccinia Virus protein VP39"/>
    <property type="match status" value="1"/>
</dbReference>
<dbReference type="PANTHER" id="PTHR42912">
    <property type="entry name" value="METHYLTRANSFERASE"/>
    <property type="match status" value="1"/>
</dbReference>
<keyword evidence="3" id="KW-1185">Reference proteome</keyword>
<organism evidence="2 3">
    <name type="scientific">Dichotomicrobium thermohalophilum</name>
    <dbReference type="NCBI Taxonomy" id="933063"/>
    <lineage>
        <taxon>Bacteria</taxon>
        <taxon>Pseudomonadati</taxon>
        <taxon>Pseudomonadota</taxon>
        <taxon>Alphaproteobacteria</taxon>
        <taxon>Hyphomicrobiales</taxon>
        <taxon>Hyphomicrobiaceae</taxon>
        <taxon>Dichotomicrobium</taxon>
    </lineage>
</organism>
<feature type="domain" description="Methyltransferase type 11" evidence="1">
    <location>
        <begin position="49"/>
        <end position="142"/>
    </location>
</feature>
<dbReference type="InterPro" id="IPR013216">
    <property type="entry name" value="Methyltransf_11"/>
</dbReference>
<dbReference type="InterPro" id="IPR029063">
    <property type="entry name" value="SAM-dependent_MTases_sf"/>
</dbReference>
<keyword evidence="2" id="KW-0489">Methyltransferase</keyword>
<dbReference type="InterPro" id="IPR050508">
    <property type="entry name" value="Methyltransf_Superfamily"/>
</dbReference>
<keyword evidence="2" id="KW-0808">Transferase</keyword>
<sequence>MSTPTLDNEAVRKAYRRWAPVYDHTFGRVAAVGRRRAVSYINTREGRVLEVGVGTGLSLPAYKPHLKVVGLDISPEMLAKAQTRARRLDHVLGLAQMDAAGLGFADGAFDTVVAMYVMTVVPDPVAVMRELARVCAPGGEVILVNHFSQEHGLRGWVEHKMAPLAETLGWHPVFETERVMVCPELALQEQTPMWPMGLFSMLRFNKRPERPAAQG</sequence>